<name>A0ABX6T6P1_9SPHN</name>
<feature type="domain" description="Aminotransferase class V" evidence="2">
    <location>
        <begin position="42"/>
        <end position="295"/>
    </location>
</feature>
<dbReference type="Proteomes" id="UP000516105">
    <property type="component" value="Chromosome"/>
</dbReference>
<gene>
    <name evidence="3" type="ORF">H9L14_13415</name>
</gene>
<dbReference type="RefSeq" id="WP_187708491.1">
    <property type="nucleotide sequence ID" value="NZ_CP060782.1"/>
</dbReference>
<evidence type="ECO:0000259" key="2">
    <source>
        <dbReference type="Pfam" id="PF00266"/>
    </source>
</evidence>
<evidence type="ECO:0000256" key="1">
    <source>
        <dbReference type="ARBA" id="ARBA00022898"/>
    </source>
</evidence>
<evidence type="ECO:0000313" key="4">
    <source>
        <dbReference type="Proteomes" id="UP000516105"/>
    </source>
</evidence>
<dbReference type="InterPro" id="IPR000192">
    <property type="entry name" value="Aminotrans_V_dom"/>
</dbReference>
<dbReference type="Pfam" id="PF00266">
    <property type="entry name" value="Aminotran_5"/>
    <property type="match status" value="1"/>
</dbReference>
<keyword evidence="1" id="KW-0663">Pyridoxal phosphate</keyword>
<keyword evidence="3" id="KW-0808">Transferase</keyword>
<proteinExistence type="predicted"/>
<dbReference type="GO" id="GO:0008483">
    <property type="term" value="F:transaminase activity"/>
    <property type="evidence" value="ECO:0007669"/>
    <property type="project" value="UniProtKB-KW"/>
</dbReference>
<dbReference type="Gene3D" id="3.40.640.10">
    <property type="entry name" value="Type I PLP-dependent aspartate aminotransferase-like (Major domain)"/>
    <property type="match status" value="1"/>
</dbReference>
<dbReference type="InterPro" id="IPR015421">
    <property type="entry name" value="PyrdxlP-dep_Trfase_major"/>
</dbReference>
<evidence type="ECO:0000313" key="3">
    <source>
        <dbReference type="EMBL" id="QNP45536.1"/>
    </source>
</evidence>
<organism evidence="3 4">
    <name type="scientific">Sphingomonas sediminicola</name>
    <dbReference type="NCBI Taxonomy" id="386874"/>
    <lineage>
        <taxon>Bacteria</taxon>
        <taxon>Pseudomonadati</taxon>
        <taxon>Pseudomonadota</taxon>
        <taxon>Alphaproteobacteria</taxon>
        <taxon>Sphingomonadales</taxon>
        <taxon>Sphingomonadaceae</taxon>
        <taxon>Sphingomonas</taxon>
    </lineage>
</organism>
<protein>
    <submittedName>
        <fullName evidence="3">Aminotransferase class V-fold PLP-dependent enzyme</fullName>
    </submittedName>
</protein>
<dbReference type="SUPFAM" id="SSF53383">
    <property type="entry name" value="PLP-dependent transferases"/>
    <property type="match status" value="1"/>
</dbReference>
<sequence length="364" mass="40863">MAAHSHHLWPDASFEGQVECWEDAARLADRKWDRIMDEVWPEAQGHVANELGTGAPDAIVFAPNTHDFLIRLVAAVPRQNRQVRILTSDGEFHSARRQFARWEECGEVTVERIAVEPFETFSDRFLEAAQSGKHDLIFVSQVLFGSGRRFDRVDQLAELASSPGPWVVVDGYHAFMAIESPFDDVASRSAFYVGGGYKYAMSGEGCAFLHAPSGYGERPPLTGWFAEFEDLTLPPGAVGYRKDAMRFMGATFDPSALYRFNAVRRMLWENGLTTARIHAHVSRLQEHLLDAIEGSRFGDAERLNRPGDARFLAFRTPQAQRWSGELMARNCVTDVRGDVLRIGLALYHDEDDIHAFARMAGDLT</sequence>
<keyword evidence="3" id="KW-0032">Aminotransferase</keyword>
<dbReference type="EMBL" id="CP060782">
    <property type="protein sequence ID" value="QNP45536.1"/>
    <property type="molecule type" value="Genomic_DNA"/>
</dbReference>
<dbReference type="Gene3D" id="3.90.1150.10">
    <property type="entry name" value="Aspartate Aminotransferase, domain 1"/>
    <property type="match status" value="1"/>
</dbReference>
<accession>A0ABX6T6P1</accession>
<reference evidence="3 4" key="1">
    <citation type="submission" date="2020-08" db="EMBL/GenBank/DDBJ databases">
        <title>Genome sequence of Sphingomonas sediminicola KACC 15039T.</title>
        <authorList>
            <person name="Hyun D.-W."/>
            <person name="Bae J.-W."/>
        </authorList>
    </citation>
    <scope>NUCLEOTIDE SEQUENCE [LARGE SCALE GENOMIC DNA]</scope>
    <source>
        <strain evidence="3 4">KACC 15039</strain>
    </source>
</reference>
<keyword evidence="4" id="KW-1185">Reference proteome</keyword>
<dbReference type="InterPro" id="IPR015424">
    <property type="entry name" value="PyrdxlP-dep_Trfase"/>
</dbReference>
<dbReference type="InterPro" id="IPR015422">
    <property type="entry name" value="PyrdxlP-dep_Trfase_small"/>
</dbReference>